<dbReference type="AlphaFoldDB" id="A0AA43YBL2"/>
<reference evidence="2 3" key="1">
    <citation type="submission" date="2019-04" db="EMBL/GenBank/DDBJ databases">
        <title>Genome sequencing of Clostridium botulinum Groups I-IV and Clostridium butyricum.</title>
        <authorList>
            <person name="Brunt J."/>
            <person name="Van Vliet A.H.M."/>
            <person name="Stringer S.C."/>
            <person name="Carter A.T."/>
            <person name="Peck M.W."/>
        </authorList>
    </citation>
    <scope>NUCLEOTIDE SEQUENCE [LARGE SCALE GENOMIC DNA]</scope>
    <source>
        <strain evidence="2 3">IFR 15/034</strain>
    </source>
</reference>
<accession>A0AA43YBL2</accession>
<evidence type="ECO:0000313" key="2">
    <source>
        <dbReference type="EMBL" id="NFI23435.1"/>
    </source>
</evidence>
<sequence length="172" mass="20052">MFCSPFQFFIFAILNIILFPITIPMNLFCGFKIKKRNKKSITVKELLSQIDSEIIAKDILKILIDYKETELYGDQLNKFINNTDLLMNNIQKIKDISKQKNTHNTNNHIITLASSWYSLSLIDLCRLLPYCIESEDKSILFILNVKIDIDVYKELTKNEVLAYIFLDYLLGA</sequence>
<dbReference type="RefSeq" id="WP_076237362.1">
    <property type="nucleotide sequence ID" value="NZ_LIIR01000049.1"/>
</dbReference>
<proteinExistence type="predicted"/>
<gene>
    <name evidence="2" type="ORF">FC964_19200</name>
</gene>
<protein>
    <submittedName>
        <fullName evidence="2">Uncharacterized protein</fullName>
    </submittedName>
</protein>
<feature type="transmembrane region" description="Helical" evidence="1">
    <location>
        <begin position="6"/>
        <end position="29"/>
    </location>
</feature>
<name>A0AA43YBL2_CLOBO</name>
<evidence type="ECO:0000256" key="1">
    <source>
        <dbReference type="SAM" id="Phobius"/>
    </source>
</evidence>
<organism evidence="2 3">
    <name type="scientific">Clostridium botulinum</name>
    <dbReference type="NCBI Taxonomy" id="1491"/>
    <lineage>
        <taxon>Bacteria</taxon>
        <taxon>Bacillati</taxon>
        <taxon>Bacillota</taxon>
        <taxon>Clostridia</taxon>
        <taxon>Eubacteriales</taxon>
        <taxon>Clostridiaceae</taxon>
        <taxon>Clostridium</taxon>
    </lineage>
</organism>
<keyword evidence="1" id="KW-0812">Transmembrane</keyword>
<keyword evidence="1" id="KW-1133">Transmembrane helix</keyword>
<dbReference type="Proteomes" id="UP000482543">
    <property type="component" value="Unassembled WGS sequence"/>
</dbReference>
<evidence type="ECO:0000313" key="3">
    <source>
        <dbReference type="Proteomes" id="UP000482543"/>
    </source>
</evidence>
<keyword evidence="1" id="KW-0472">Membrane</keyword>
<dbReference type="EMBL" id="SWRJ01000012">
    <property type="protein sequence ID" value="NFI23435.1"/>
    <property type="molecule type" value="Genomic_DNA"/>
</dbReference>
<comment type="caution">
    <text evidence="2">The sequence shown here is derived from an EMBL/GenBank/DDBJ whole genome shotgun (WGS) entry which is preliminary data.</text>
</comment>